<dbReference type="Pfam" id="PF00067">
    <property type="entry name" value="p450"/>
    <property type="match status" value="1"/>
</dbReference>
<gene>
    <name evidence="1" type="ORF">CSSPJE1EN2_LOCUS10164</name>
</gene>
<protein>
    <recommendedName>
        <fullName evidence="3">Cytochrome P450</fullName>
    </recommendedName>
</protein>
<organism evidence="1 2">
    <name type="scientific">Sphagnum jensenii</name>
    <dbReference type="NCBI Taxonomy" id="128206"/>
    <lineage>
        <taxon>Eukaryota</taxon>
        <taxon>Viridiplantae</taxon>
        <taxon>Streptophyta</taxon>
        <taxon>Embryophyta</taxon>
        <taxon>Bryophyta</taxon>
        <taxon>Sphagnophytina</taxon>
        <taxon>Sphagnopsida</taxon>
        <taxon>Sphagnales</taxon>
        <taxon>Sphagnaceae</taxon>
        <taxon>Sphagnum</taxon>
    </lineage>
</organism>
<dbReference type="InterPro" id="IPR036396">
    <property type="entry name" value="Cyt_P450_sf"/>
</dbReference>
<dbReference type="InterPro" id="IPR001128">
    <property type="entry name" value="Cyt_P450"/>
</dbReference>
<proteinExistence type="predicted"/>
<keyword evidence="2" id="KW-1185">Reference proteome</keyword>
<dbReference type="Proteomes" id="UP001497522">
    <property type="component" value="Chromosome 17"/>
</dbReference>
<reference evidence="1" key="1">
    <citation type="submission" date="2024-03" db="EMBL/GenBank/DDBJ databases">
        <authorList>
            <consortium name="ELIXIR-Norway"/>
            <consortium name="Elixir Norway"/>
        </authorList>
    </citation>
    <scope>NUCLEOTIDE SEQUENCE</scope>
</reference>
<evidence type="ECO:0008006" key="3">
    <source>
        <dbReference type="Google" id="ProtNLM"/>
    </source>
</evidence>
<dbReference type="Gene3D" id="1.10.630.10">
    <property type="entry name" value="Cytochrome P450"/>
    <property type="match status" value="1"/>
</dbReference>
<dbReference type="EMBL" id="OZ023718">
    <property type="protein sequence ID" value="CAK9867169.1"/>
    <property type="molecule type" value="Genomic_DNA"/>
</dbReference>
<dbReference type="SUPFAM" id="SSF48264">
    <property type="entry name" value="Cytochrome P450"/>
    <property type="match status" value="1"/>
</dbReference>
<accession>A0ABP1AX36</accession>
<sequence>MPFGGGPQICLGMEFAPTKMVMFLHHLVSIMNGRWSIPMRELFRIHFLCSKKDFHSKICKKQPLEVH</sequence>
<name>A0ABP1AX36_9BRYO</name>
<evidence type="ECO:0000313" key="2">
    <source>
        <dbReference type="Proteomes" id="UP001497522"/>
    </source>
</evidence>
<evidence type="ECO:0000313" key="1">
    <source>
        <dbReference type="EMBL" id="CAK9867169.1"/>
    </source>
</evidence>